<evidence type="ECO:0000313" key="4">
    <source>
        <dbReference type="EMBL" id="PKA61928.1"/>
    </source>
</evidence>
<feature type="compositionally biased region" description="Polar residues" evidence="2">
    <location>
        <begin position="95"/>
        <end position="107"/>
    </location>
</feature>
<dbReference type="InterPro" id="IPR016040">
    <property type="entry name" value="NAD(P)-bd_dom"/>
</dbReference>
<dbReference type="PANTHER" id="PTHR47711">
    <property type="entry name" value="PROTEIN PLASTID TRANSCRIPTIONALLY ACTIVE 16, CHLOROPLASTIC"/>
    <property type="match status" value="1"/>
</dbReference>
<reference evidence="4 5" key="1">
    <citation type="journal article" date="2017" name="Nature">
        <title>The Apostasia genome and the evolution of orchids.</title>
        <authorList>
            <person name="Zhang G.Q."/>
            <person name="Liu K.W."/>
            <person name="Li Z."/>
            <person name="Lohaus R."/>
            <person name="Hsiao Y.Y."/>
            <person name="Niu S.C."/>
            <person name="Wang J.Y."/>
            <person name="Lin Y.C."/>
            <person name="Xu Q."/>
            <person name="Chen L.J."/>
            <person name="Yoshida K."/>
            <person name="Fujiwara S."/>
            <person name="Wang Z.W."/>
            <person name="Zhang Y.Q."/>
            <person name="Mitsuda N."/>
            <person name="Wang M."/>
            <person name="Liu G.H."/>
            <person name="Pecoraro L."/>
            <person name="Huang H.X."/>
            <person name="Xiao X.J."/>
            <person name="Lin M."/>
            <person name="Wu X.Y."/>
            <person name="Wu W.L."/>
            <person name="Chen Y.Y."/>
            <person name="Chang S.B."/>
            <person name="Sakamoto S."/>
            <person name="Ohme-Takagi M."/>
            <person name="Yagi M."/>
            <person name="Zeng S.J."/>
            <person name="Shen C.Y."/>
            <person name="Yeh C.M."/>
            <person name="Luo Y.B."/>
            <person name="Tsai W.C."/>
            <person name="Van de Peer Y."/>
            <person name="Liu Z.J."/>
        </authorList>
    </citation>
    <scope>NUCLEOTIDE SEQUENCE [LARGE SCALE GENOMIC DNA]</scope>
    <source>
        <strain evidence="5">cv. Shenzhen</strain>
        <tissue evidence="4">Stem</tissue>
    </source>
</reference>
<evidence type="ECO:0000313" key="5">
    <source>
        <dbReference type="Proteomes" id="UP000236161"/>
    </source>
</evidence>
<evidence type="ECO:0000256" key="2">
    <source>
        <dbReference type="SAM" id="MobiDB-lite"/>
    </source>
</evidence>
<organism evidence="4 5">
    <name type="scientific">Apostasia shenzhenica</name>
    <dbReference type="NCBI Taxonomy" id="1088818"/>
    <lineage>
        <taxon>Eukaryota</taxon>
        <taxon>Viridiplantae</taxon>
        <taxon>Streptophyta</taxon>
        <taxon>Embryophyta</taxon>
        <taxon>Tracheophyta</taxon>
        <taxon>Spermatophyta</taxon>
        <taxon>Magnoliopsida</taxon>
        <taxon>Liliopsida</taxon>
        <taxon>Asparagales</taxon>
        <taxon>Orchidaceae</taxon>
        <taxon>Apostasioideae</taxon>
        <taxon>Apostasia</taxon>
    </lineage>
</organism>
<protein>
    <submittedName>
        <fullName evidence="4">Protein TIC 62, chloroplastic</fullName>
    </submittedName>
</protein>
<gene>
    <name evidence="4" type="primary">TIC62</name>
    <name evidence="4" type="ORF">AXF42_Ash008760</name>
</gene>
<accession>A0A2I0B2B4</accession>
<feature type="coiled-coil region" evidence="1">
    <location>
        <begin position="437"/>
        <end position="464"/>
    </location>
</feature>
<name>A0A2I0B2B4_9ASPA</name>
<dbReference type="Proteomes" id="UP000236161">
    <property type="component" value="Unassembled WGS sequence"/>
</dbReference>
<dbReference type="Gene3D" id="3.40.50.720">
    <property type="entry name" value="NAD(P)-binding Rossmann-like Domain"/>
    <property type="match status" value="1"/>
</dbReference>
<feature type="region of interest" description="Disordered" evidence="2">
    <location>
        <begin position="67"/>
        <end position="115"/>
    </location>
</feature>
<sequence length="570" mass="60448">MWLLSIGLPSPPSGFSYHNPSFPFPSLPPNATSSSSSSSSSSSVLPCFRFQLMAPALTSNSFRLASSSLDHRPSSKNSAIVHARQQGSPFRFGRRSNQTSPDTSPDNDSGGKPNRFFFDLGKLSEPKSLVPVITAPSSSLFSNRRRKDPNTVYVAGATGQSGARIVLTLLHKGFAVRAGVPELSFAQELASLAAAYKLISPEESRRLNAVESTFADPESIAKAIGQAAKVVVTVGLGEDGPAGEVTANDALRVVRAAGLAGVGHVAVVYNLRAGGPRSAPSTYNVLDGLSSFFSNLFSWSPAPLTLSELLSKIIETDVAYTVVKASLTDDYADENSYTLVLDKESSAGGAVAFTAANSQSQVSKSQIAKLVADIFSHTSVAEDKVIEVSTSASATSKPVAELLSAIPKDGRRKAYAEAQAKAKAEEEQEAFIASEKAREAAEAAKRLEDEVKKLAKKEAQAKAEDAGFSLEGVLSRAGGLNWDLSWESLSLPISNAVSPKSTDEKKEAKLATVRGQAKARSLPPRMAIVKQPAAKPKSKLPKGEAREQKVEVRNVFGGLFKQETIYVDDD</sequence>
<dbReference type="AlphaFoldDB" id="A0A2I0B2B4"/>
<evidence type="ECO:0000259" key="3">
    <source>
        <dbReference type="Pfam" id="PF13460"/>
    </source>
</evidence>
<feature type="domain" description="NAD(P)-binding" evidence="3">
    <location>
        <begin position="156"/>
        <end position="377"/>
    </location>
</feature>
<proteinExistence type="predicted"/>
<dbReference type="SUPFAM" id="SSF51735">
    <property type="entry name" value="NAD(P)-binding Rossmann-fold domains"/>
    <property type="match status" value="1"/>
</dbReference>
<evidence type="ECO:0000256" key="1">
    <source>
        <dbReference type="SAM" id="Coils"/>
    </source>
</evidence>
<dbReference type="PANTHER" id="PTHR47711:SF2">
    <property type="entry name" value="PROTEIN PLASTID TRANSCRIPTIONALLY ACTIVE 16, CHLOROPLASTIC"/>
    <property type="match status" value="1"/>
</dbReference>
<keyword evidence="1" id="KW-0175">Coiled coil</keyword>
<dbReference type="InterPro" id="IPR036291">
    <property type="entry name" value="NAD(P)-bd_dom_sf"/>
</dbReference>
<dbReference type="STRING" id="1088818.A0A2I0B2B4"/>
<dbReference type="Pfam" id="PF13460">
    <property type="entry name" value="NAD_binding_10"/>
    <property type="match status" value="1"/>
</dbReference>
<keyword evidence="5" id="KW-1185">Reference proteome</keyword>
<dbReference type="OrthoDB" id="514963at2759"/>
<dbReference type="EMBL" id="KZ451923">
    <property type="protein sequence ID" value="PKA61928.1"/>
    <property type="molecule type" value="Genomic_DNA"/>
</dbReference>